<dbReference type="PANTHER" id="PTHR28093">
    <property type="entry name" value="MORPHOGENESIS-RELATED PROTEIN MSB1"/>
    <property type="match status" value="1"/>
</dbReference>
<dbReference type="AlphaFoldDB" id="A0A0D0CZR5"/>
<reference evidence="1 2" key="1">
    <citation type="submission" date="2014-04" db="EMBL/GenBank/DDBJ databases">
        <title>Evolutionary Origins and Diversification of the Mycorrhizal Mutualists.</title>
        <authorList>
            <consortium name="DOE Joint Genome Institute"/>
            <consortium name="Mycorrhizal Genomics Consortium"/>
            <person name="Kohler A."/>
            <person name="Kuo A."/>
            <person name="Nagy L.G."/>
            <person name="Floudas D."/>
            <person name="Copeland A."/>
            <person name="Barry K.W."/>
            <person name="Cichocki N."/>
            <person name="Veneault-Fourrey C."/>
            <person name="LaButti K."/>
            <person name="Lindquist E.A."/>
            <person name="Lipzen A."/>
            <person name="Lundell T."/>
            <person name="Morin E."/>
            <person name="Murat C."/>
            <person name="Riley R."/>
            <person name="Ohm R."/>
            <person name="Sun H."/>
            <person name="Tunlid A."/>
            <person name="Henrissat B."/>
            <person name="Grigoriev I.V."/>
            <person name="Hibbett D.S."/>
            <person name="Martin F."/>
        </authorList>
    </citation>
    <scope>NUCLEOTIDE SEQUENCE [LARGE SCALE GENOMIC DNA]</scope>
    <source>
        <strain evidence="1 2">FD-317 M1</strain>
    </source>
</reference>
<accession>A0A0D0CZR5</accession>
<keyword evidence="2" id="KW-1185">Reference proteome</keyword>
<protein>
    <submittedName>
        <fullName evidence="1">Uncharacterized protein</fullName>
    </submittedName>
</protein>
<gene>
    <name evidence="1" type="ORF">GYMLUDRAFT_242807</name>
</gene>
<sequence>MSVWESKTGFEGVFDTLHYTTLNESATSTILDTIISFIVLLDHPEDPSPILSVDERPTMSKMINDLLLHLRLRRRADLTRRVFSLGDDEVAGVSNGARNVWGIWMLWKLTKDGSLPGMRLKVYMSIVLDTRENNAPNLGRVGETCRRSYSFENHIVLGLEQVNRLVDVVCGELSSRGDLDTPFIFTTKVMDIKASAVKRLIKVFLAFGYPLDHFRDFLPNLRAPLPLIVLTVLSLLAQLTAHSATSGHTPPTLSPLFGPLLFGLGPPGLPFHHTYNFYLLSVSAMEHTLLAFIRWQNTPDTTGQYSNILTNGTASILGVPPRLKEWIKGYPAMLNKNSNYKISNGFLAFNLEAAALLNPRKGTRKMRMTYVQRNVRTYE</sequence>
<dbReference type="OrthoDB" id="3362494at2759"/>
<dbReference type="PANTHER" id="PTHR28093:SF1">
    <property type="entry name" value="MORPHOGENESIS-RELATED PROTEIN MSB1"/>
    <property type="match status" value="1"/>
</dbReference>
<dbReference type="HOGENOM" id="CLU_729687_0_0_1"/>
<evidence type="ECO:0000313" key="1">
    <source>
        <dbReference type="EMBL" id="KIK62103.1"/>
    </source>
</evidence>
<evidence type="ECO:0000313" key="2">
    <source>
        <dbReference type="Proteomes" id="UP000053593"/>
    </source>
</evidence>
<dbReference type="Proteomes" id="UP000053593">
    <property type="component" value="Unassembled WGS sequence"/>
</dbReference>
<name>A0A0D0CZR5_9AGAR</name>
<organism evidence="1 2">
    <name type="scientific">Collybiopsis luxurians FD-317 M1</name>
    <dbReference type="NCBI Taxonomy" id="944289"/>
    <lineage>
        <taxon>Eukaryota</taxon>
        <taxon>Fungi</taxon>
        <taxon>Dikarya</taxon>
        <taxon>Basidiomycota</taxon>
        <taxon>Agaricomycotina</taxon>
        <taxon>Agaricomycetes</taxon>
        <taxon>Agaricomycetidae</taxon>
        <taxon>Agaricales</taxon>
        <taxon>Marasmiineae</taxon>
        <taxon>Omphalotaceae</taxon>
        <taxon>Collybiopsis</taxon>
        <taxon>Collybiopsis luxurians</taxon>
    </lineage>
</organism>
<proteinExistence type="predicted"/>
<dbReference type="InterPro" id="IPR037508">
    <property type="entry name" value="Msb1/Mug8"/>
</dbReference>
<dbReference type="EMBL" id="KN834768">
    <property type="protein sequence ID" value="KIK62103.1"/>
    <property type="molecule type" value="Genomic_DNA"/>
</dbReference>